<feature type="non-terminal residue" evidence="2">
    <location>
        <position position="177"/>
    </location>
</feature>
<comment type="caution">
    <text evidence="2">The sequence shown here is derived from an EMBL/GenBank/DDBJ whole genome shotgun (WGS) entry which is preliminary data.</text>
</comment>
<proteinExistence type="predicted"/>
<organism evidence="2 3">
    <name type="scientific">Trifolium medium</name>
    <dbReference type="NCBI Taxonomy" id="97028"/>
    <lineage>
        <taxon>Eukaryota</taxon>
        <taxon>Viridiplantae</taxon>
        <taxon>Streptophyta</taxon>
        <taxon>Embryophyta</taxon>
        <taxon>Tracheophyta</taxon>
        <taxon>Spermatophyta</taxon>
        <taxon>Magnoliopsida</taxon>
        <taxon>eudicotyledons</taxon>
        <taxon>Gunneridae</taxon>
        <taxon>Pentapetalae</taxon>
        <taxon>rosids</taxon>
        <taxon>fabids</taxon>
        <taxon>Fabales</taxon>
        <taxon>Fabaceae</taxon>
        <taxon>Papilionoideae</taxon>
        <taxon>50 kb inversion clade</taxon>
        <taxon>NPAAA clade</taxon>
        <taxon>Hologalegina</taxon>
        <taxon>IRL clade</taxon>
        <taxon>Trifolieae</taxon>
        <taxon>Trifolium</taxon>
    </lineage>
</organism>
<dbReference type="Proteomes" id="UP000265520">
    <property type="component" value="Unassembled WGS sequence"/>
</dbReference>
<protein>
    <submittedName>
        <fullName evidence="2">Lectin</fullName>
    </submittedName>
</protein>
<dbReference type="AlphaFoldDB" id="A0A392QU92"/>
<keyword evidence="3" id="KW-1185">Reference proteome</keyword>
<name>A0A392QU92_9FABA</name>
<feature type="non-terminal residue" evidence="2">
    <location>
        <position position="1"/>
    </location>
</feature>
<feature type="region of interest" description="Disordered" evidence="1">
    <location>
        <begin position="1"/>
        <end position="134"/>
    </location>
</feature>
<sequence>SIITKMEFPFNHGHNSSNVTQTHHHNHRDEKQHPPPGHNNNTFSPFNQPPPSPPHQPPFHADSYPPPQPPYHQPKTQVFLTGHLSHEKFNNSSPHSPPPPPQSHDIHSFNPNYGAPLPAPPSVPDHSSTPFPNSIVHHVSHETAHHPNFPSIVHHIDHDEQGVFVYKQVTVNLEEHV</sequence>
<dbReference type="EMBL" id="LXQA010155474">
    <property type="protein sequence ID" value="MCI26815.1"/>
    <property type="molecule type" value="Genomic_DNA"/>
</dbReference>
<evidence type="ECO:0000313" key="2">
    <source>
        <dbReference type="EMBL" id="MCI26815.1"/>
    </source>
</evidence>
<evidence type="ECO:0000313" key="3">
    <source>
        <dbReference type="Proteomes" id="UP000265520"/>
    </source>
</evidence>
<accession>A0A392QU92</accession>
<feature type="compositionally biased region" description="Pro residues" evidence="1">
    <location>
        <begin position="47"/>
        <end position="57"/>
    </location>
</feature>
<evidence type="ECO:0000256" key="1">
    <source>
        <dbReference type="SAM" id="MobiDB-lite"/>
    </source>
</evidence>
<reference evidence="2 3" key="1">
    <citation type="journal article" date="2018" name="Front. Plant Sci.">
        <title>Red Clover (Trifolium pratense) and Zigzag Clover (T. medium) - A Picture of Genomic Similarities and Differences.</title>
        <authorList>
            <person name="Dluhosova J."/>
            <person name="Istvanek J."/>
            <person name="Nedelnik J."/>
            <person name="Repkova J."/>
        </authorList>
    </citation>
    <scope>NUCLEOTIDE SEQUENCE [LARGE SCALE GENOMIC DNA]</scope>
    <source>
        <strain evidence="3">cv. 10/8</strain>
        <tissue evidence="2">Leaf</tissue>
    </source>
</reference>